<evidence type="ECO:0000256" key="1">
    <source>
        <dbReference type="ARBA" id="ARBA00023002"/>
    </source>
</evidence>
<evidence type="ECO:0008006" key="5">
    <source>
        <dbReference type="Google" id="ProtNLM"/>
    </source>
</evidence>
<dbReference type="PANTHER" id="PTHR43157">
    <property type="entry name" value="PHOSPHATIDYLINOSITOL-GLYCAN BIOSYNTHESIS CLASS F PROTEIN-RELATED"/>
    <property type="match status" value="1"/>
</dbReference>
<dbReference type="PANTHER" id="PTHR43157:SF31">
    <property type="entry name" value="PHOSPHATIDYLINOSITOL-GLYCAN BIOSYNTHESIS CLASS F PROTEIN"/>
    <property type="match status" value="1"/>
</dbReference>
<dbReference type="Pfam" id="PF00106">
    <property type="entry name" value="adh_short"/>
    <property type="match status" value="1"/>
</dbReference>
<dbReference type="OrthoDB" id="542013at2759"/>
<keyword evidence="4" id="KW-1185">Reference proteome</keyword>
<dbReference type="InterPro" id="IPR036291">
    <property type="entry name" value="NAD(P)-bd_dom_sf"/>
</dbReference>
<keyword evidence="2" id="KW-0732">Signal</keyword>
<dbReference type="PRINTS" id="PR00081">
    <property type="entry name" value="GDHRDH"/>
</dbReference>
<gene>
    <name evidence="3" type="ORF">BOTNAR_0388g00090</name>
</gene>
<evidence type="ECO:0000313" key="3">
    <source>
        <dbReference type="EMBL" id="TGO50566.1"/>
    </source>
</evidence>
<feature type="chain" id="PRO_5021439372" description="Ketoreductase (KR) domain-containing protein" evidence="2">
    <location>
        <begin position="17"/>
        <end position="332"/>
    </location>
</feature>
<comment type="caution">
    <text evidence="3">The sequence shown here is derived from an EMBL/GenBank/DDBJ whole genome shotgun (WGS) entry which is preliminary data.</text>
</comment>
<reference evidence="3 4" key="1">
    <citation type="submission" date="2017-12" db="EMBL/GenBank/DDBJ databases">
        <title>Comparative genomics of Botrytis spp.</title>
        <authorList>
            <person name="Valero-Jimenez C.A."/>
            <person name="Tapia P."/>
            <person name="Veloso J."/>
            <person name="Silva-Moreno E."/>
            <person name="Staats M."/>
            <person name="Valdes J.H."/>
            <person name="Van Kan J.A.L."/>
        </authorList>
    </citation>
    <scope>NUCLEOTIDE SEQUENCE [LARGE SCALE GENOMIC DNA]</scope>
    <source>
        <strain evidence="3 4">MUCL2120</strain>
    </source>
</reference>
<dbReference type="SUPFAM" id="SSF51735">
    <property type="entry name" value="NAD(P)-binding Rossmann-fold domains"/>
    <property type="match status" value="1"/>
</dbReference>
<dbReference type="EMBL" id="PQXJ01000388">
    <property type="protein sequence ID" value="TGO50566.1"/>
    <property type="molecule type" value="Genomic_DNA"/>
</dbReference>
<feature type="signal peptide" evidence="2">
    <location>
        <begin position="1"/>
        <end position="16"/>
    </location>
</feature>
<accession>A0A4Z1HN89</accession>
<name>A0A4Z1HN89_9HELO</name>
<dbReference type="Gene3D" id="3.40.50.720">
    <property type="entry name" value="NAD(P)-binding Rossmann-like Domain"/>
    <property type="match status" value="1"/>
</dbReference>
<proteinExistence type="predicted"/>
<organism evidence="3 4">
    <name type="scientific">Botryotinia narcissicola</name>
    <dbReference type="NCBI Taxonomy" id="278944"/>
    <lineage>
        <taxon>Eukaryota</taxon>
        <taxon>Fungi</taxon>
        <taxon>Dikarya</taxon>
        <taxon>Ascomycota</taxon>
        <taxon>Pezizomycotina</taxon>
        <taxon>Leotiomycetes</taxon>
        <taxon>Helotiales</taxon>
        <taxon>Sclerotiniaceae</taxon>
        <taxon>Botryotinia</taxon>
    </lineage>
</organism>
<protein>
    <recommendedName>
        <fullName evidence="5">Ketoreductase (KR) domain-containing protein</fullName>
    </recommendedName>
</protein>
<keyword evidence="1" id="KW-0560">Oxidoreductase</keyword>
<evidence type="ECO:0000256" key="2">
    <source>
        <dbReference type="SAM" id="SignalP"/>
    </source>
</evidence>
<dbReference type="InterPro" id="IPR002347">
    <property type="entry name" value="SDR_fam"/>
</dbReference>
<sequence length="332" mass="36699">MMGWFTSFLYSQLFVSLPIPTRDFTDETIIITGSNTGLGLEAARHISRLNVHLLILAVRSQSKGQAAKASILASTGRPESCIEVWPLDMQSPSSIQAFCTKANQLPRVDAVLANAGIMTKYFKLVEGYESTVMTNLIGTFQLVLGILPKLKESAKEFNIQPRISIVASDLHCIAKFKERKEKDIFKALNNEKTSELDLERYSTTKLLQVFGVRELAQKLTRDPESVSPSVIVNCLTPGACKSDFFRENKGFDRFKSWLLSTLLARSTEVGSRALVAGIVAGEESHGEYMADCLIAETGPLVRGPEGNKLQKKVWDQLVRELETIQPGVSSII</sequence>
<dbReference type="GO" id="GO:0016491">
    <property type="term" value="F:oxidoreductase activity"/>
    <property type="evidence" value="ECO:0007669"/>
    <property type="project" value="UniProtKB-KW"/>
</dbReference>
<dbReference type="Proteomes" id="UP000297452">
    <property type="component" value="Unassembled WGS sequence"/>
</dbReference>
<dbReference type="AlphaFoldDB" id="A0A4Z1HN89"/>
<dbReference type="STRING" id="278944.A0A4Z1HN89"/>
<evidence type="ECO:0000313" key="4">
    <source>
        <dbReference type="Proteomes" id="UP000297452"/>
    </source>
</evidence>